<protein>
    <recommendedName>
        <fullName evidence="1">Glutaredoxin domain-containing protein</fullName>
    </recommendedName>
</protein>
<dbReference type="EMBL" id="AMQM01003295">
    <property type="status" value="NOT_ANNOTATED_CDS"/>
    <property type="molecule type" value="Genomic_DNA"/>
</dbReference>
<dbReference type="PRINTS" id="PR00160">
    <property type="entry name" value="GLUTAREDOXIN"/>
</dbReference>
<dbReference type="SUPFAM" id="SSF52833">
    <property type="entry name" value="Thioredoxin-like"/>
    <property type="match status" value="1"/>
</dbReference>
<dbReference type="STRING" id="6412.T1G1Y8"/>
<dbReference type="OMA" id="DSTHAQF"/>
<dbReference type="GO" id="GO:0034599">
    <property type="term" value="P:cellular response to oxidative stress"/>
    <property type="evidence" value="ECO:0000318"/>
    <property type="project" value="GO_Central"/>
</dbReference>
<dbReference type="Proteomes" id="UP000015101">
    <property type="component" value="Unassembled WGS sequence"/>
</dbReference>
<evidence type="ECO:0000259" key="1">
    <source>
        <dbReference type="Pfam" id="PF00462"/>
    </source>
</evidence>
<reference evidence="4" key="1">
    <citation type="submission" date="2012-12" db="EMBL/GenBank/DDBJ databases">
        <authorList>
            <person name="Hellsten U."/>
            <person name="Grimwood J."/>
            <person name="Chapman J.A."/>
            <person name="Shapiro H."/>
            <person name="Aerts A."/>
            <person name="Otillar R.P."/>
            <person name="Terry A.Y."/>
            <person name="Boore J.L."/>
            <person name="Simakov O."/>
            <person name="Marletaz F."/>
            <person name="Cho S.-J."/>
            <person name="Edsinger-Gonzales E."/>
            <person name="Havlak P."/>
            <person name="Kuo D.-H."/>
            <person name="Larsson T."/>
            <person name="Lv J."/>
            <person name="Arendt D."/>
            <person name="Savage R."/>
            <person name="Osoegawa K."/>
            <person name="de Jong P."/>
            <person name="Lindberg D.R."/>
            <person name="Seaver E.C."/>
            <person name="Weisblat D.A."/>
            <person name="Putnam N.H."/>
            <person name="Grigoriev I.V."/>
            <person name="Rokhsar D.S."/>
        </authorList>
    </citation>
    <scope>NUCLEOTIDE SEQUENCE</scope>
</reference>
<dbReference type="PANTHER" id="PTHR45694:SF5">
    <property type="entry name" value="GLUTAREDOXIN 2"/>
    <property type="match status" value="1"/>
</dbReference>
<evidence type="ECO:0000313" key="2">
    <source>
        <dbReference type="EMBL" id="ESO08620.1"/>
    </source>
</evidence>
<dbReference type="GeneID" id="20215086"/>
<dbReference type="CTD" id="20215086"/>
<dbReference type="AlphaFoldDB" id="T1G1Y8"/>
<dbReference type="InterPro" id="IPR036249">
    <property type="entry name" value="Thioredoxin-like_sf"/>
</dbReference>
<sequence length="115" mass="12946">MKDDVKSDEYVFIQQQLKANPVVVFSKTTCGYCSMVEDVFSRIKLSYNRIDIDERPDCDKLQELFGKMTGAKTVPRVFVGGKCIGGGTDTYTLHNEGKLLPLLEKAGAHFYKKDD</sequence>
<dbReference type="eggNOG" id="KOG1752">
    <property type="taxonomic scope" value="Eukaryota"/>
</dbReference>
<dbReference type="HOGENOM" id="CLU_026126_7_2_1"/>
<reference evidence="2 4" key="2">
    <citation type="journal article" date="2013" name="Nature">
        <title>Insights into bilaterian evolution from three spiralian genomes.</title>
        <authorList>
            <person name="Simakov O."/>
            <person name="Marletaz F."/>
            <person name="Cho S.J."/>
            <person name="Edsinger-Gonzales E."/>
            <person name="Havlak P."/>
            <person name="Hellsten U."/>
            <person name="Kuo D.H."/>
            <person name="Larsson T."/>
            <person name="Lv J."/>
            <person name="Arendt D."/>
            <person name="Savage R."/>
            <person name="Osoegawa K."/>
            <person name="de Jong P."/>
            <person name="Grimwood J."/>
            <person name="Chapman J.A."/>
            <person name="Shapiro H."/>
            <person name="Aerts A."/>
            <person name="Otillar R.P."/>
            <person name="Terry A.Y."/>
            <person name="Boore J.L."/>
            <person name="Grigoriev I.V."/>
            <person name="Lindberg D.R."/>
            <person name="Seaver E.C."/>
            <person name="Weisblat D.A."/>
            <person name="Putnam N.H."/>
            <person name="Rokhsar D.S."/>
        </authorList>
    </citation>
    <scope>NUCLEOTIDE SEQUENCE</scope>
</reference>
<dbReference type="Pfam" id="PF00462">
    <property type="entry name" value="Glutaredoxin"/>
    <property type="match status" value="1"/>
</dbReference>
<dbReference type="FunFam" id="3.40.30.10:FF:000093">
    <property type="entry name" value="Glutaredoxin 2"/>
    <property type="match status" value="1"/>
</dbReference>
<dbReference type="OrthoDB" id="418495at2759"/>
<accession>T1G1Y8</accession>
<dbReference type="CDD" id="cd03419">
    <property type="entry name" value="GRX_GRXh_1_2_like"/>
    <property type="match status" value="1"/>
</dbReference>
<organism evidence="3 4">
    <name type="scientific">Helobdella robusta</name>
    <name type="common">Californian leech</name>
    <dbReference type="NCBI Taxonomy" id="6412"/>
    <lineage>
        <taxon>Eukaryota</taxon>
        <taxon>Metazoa</taxon>
        <taxon>Spiralia</taxon>
        <taxon>Lophotrochozoa</taxon>
        <taxon>Annelida</taxon>
        <taxon>Clitellata</taxon>
        <taxon>Hirudinea</taxon>
        <taxon>Rhynchobdellida</taxon>
        <taxon>Glossiphoniidae</taxon>
        <taxon>Helobdella</taxon>
    </lineage>
</organism>
<proteinExistence type="predicted"/>
<dbReference type="PANTHER" id="PTHR45694">
    <property type="entry name" value="GLUTAREDOXIN 2"/>
    <property type="match status" value="1"/>
</dbReference>
<evidence type="ECO:0000313" key="4">
    <source>
        <dbReference type="Proteomes" id="UP000015101"/>
    </source>
</evidence>
<dbReference type="InterPro" id="IPR011899">
    <property type="entry name" value="Glutaredoxin_euk/vir"/>
</dbReference>
<feature type="domain" description="Glutaredoxin" evidence="1">
    <location>
        <begin position="22"/>
        <end position="84"/>
    </location>
</feature>
<dbReference type="NCBIfam" id="TIGR02180">
    <property type="entry name" value="GRX_euk"/>
    <property type="match status" value="1"/>
</dbReference>
<name>T1G1Y8_HELRO</name>
<keyword evidence="4" id="KW-1185">Reference proteome</keyword>
<dbReference type="KEGG" id="hro:HELRODRAFT_74970"/>
<dbReference type="InterPro" id="IPR002109">
    <property type="entry name" value="Glutaredoxin"/>
</dbReference>
<reference evidence="3" key="3">
    <citation type="submission" date="2015-06" db="UniProtKB">
        <authorList>
            <consortium name="EnsemblMetazoa"/>
        </authorList>
    </citation>
    <scope>IDENTIFICATION</scope>
</reference>
<dbReference type="GO" id="GO:0005737">
    <property type="term" value="C:cytoplasm"/>
    <property type="evidence" value="ECO:0000318"/>
    <property type="project" value="GO_Central"/>
</dbReference>
<dbReference type="GO" id="GO:0015038">
    <property type="term" value="F:glutathione disulfide oxidoreductase activity"/>
    <property type="evidence" value="ECO:0000318"/>
    <property type="project" value="GO_Central"/>
</dbReference>
<dbReference type="FunCoup" id="T1G1Y8">
    <property type="interactions" value="636"/>
</dbReference>
<evidence type="ECO:0000313" key="3">
    <source>
        <dbReference type="EnsemblMetazoa" id="HelroP74970"/>
    </source>
</evidence>
<gene>
    <name evidence="3" type="primary">20215086</name>
    <name evidence="2" type="ORF">HELRODRAFT_74970</name>
</gene>
<dbReference type="InParanoid" id="T1G1Y8"/>
<dbReference type="EMBL" id="KB096080">
    <property type="protein sequence ID" value="ESO08620.1"/>
    <property type="molecule type" value="Genomic_DNA"/>
</dbReference>
<dbReference type="EnsemblMetazoa" id="HelroT74970">
    <property type="protein sequence ID" value="HelroP74970"/>
    <property type="gene ID" value="HelroG74970"/>
</dbReference>
<dbReference type="RefSeq" id="XP_009013550.1">
    <property type="nucleotide sequence ID" value="XM_009015302.1"/>
</dbReference>
<dbReference type="Gene3D" id="3.40.30.10">
    <property type="entry name" value="Glutaredoxin"/>
    <property type="match status" value="1"/>
</dbReference>
<dbReference type="PROSITE" id="PS51354">
    <property type="entry name" value="GLUTAREDOXIN_2"/>
    <property type="match status" value="1"/>
</dbReference>
<dbReference type="InterPro" id="IPR014025">
    <property type="entry name" value="Glutaredoxin_subgr"/>
</dbReference>